<dbReference type="EMBL" id="CAMPGE010023594">
    <property type="protein sequence ID" value="CAI2381514.1"/>
    <property type="molecule type" value="Genomic_DNA"/>
</dbReference>
<evidence type="ECO:0000313" key="1">
    <source>
        <dbReference type="EMBL" id="CAI2381514.1"/>
    </source>
</evidence>
<dbReference type="AlphaFoldDB" id="A0AAD2D544"/>
<gene>
    <name evidence="1" type="ORF">ECRASSUSDP1_LOCUS22970</name>
</gene>
<name>A0AAD2D544_EUPCR</name>
<comment type="caution">
    <text evidence="1">The sequence shown here is derived from an EMBL/GenBank/DDBJ whole genome shotgun (WGS) entry which is preliminary data.</text>
</comment>
<proteinExistence type="predicted"/>
<protein>
    <submittedName>
        <fullName evidence="1">Uncharacterized protein</fullName>
    </submittedName>
</protein>
<reference evidence="1" key="1">
    <citation type="submission" date="2023-07" db="EMBL/GenBank/DDBJ databases">
        <authorList>
            <consortium name="AG Swart"/>
            <person name="Singh M."/>
            <person name="Singh A."/>
            <person name="Seah K."/>
            <person name="Emmerich C."/>
        </authorList>
    </citation>
    <scope>NUCLEOTIDE SEQUENCE</scope>
    <source>
        <strain evidence="1">DP1</strain>
    </source>
</reference>
<sequence length="90" mass="10248">MNHQHKISITQVSFSNDAYSVYTELYIFRDRTQNLFCIPISITTNGGSVGFIPKWCILFVQGDNFTVTSELYDGDERFVNQATITGKSKK</sequence>
<evidence type="ECO:0000313" key="2">
    <source>
        <dbReference type="Proteomes" id="UP001295684"/>
    </source>
</evidence>
<keyword evidence="2" id="KW-1185">Reference proteome</keyword>
<dbReference type="Proteomes" id="UP001295684">
    <property type="component" value="Unassembled WGS sequence"/>
</dbReference>
<organism evidence="1 2">
    <name type="scientific">Euplotes crassus</name>
    <dbReference type="NCBI Taxonomy" id="5936"/>
    <lineage>
        <taxon>Eukaryota</taxon>
        <taxon>Sar</taxon>
        <taxon>Alveolata</taxon>
        <taxon>Ciliophora</taxon>
        <taxon>Intramacronucleata</taxon>
        <taxon>Spirotrichea</taxon>
        <taxon>Hypotrichia</taxon>
        <taxon>Euplotida</taxon>
        <taxon>Euplotidae</taxon>
        <taxon>Moneuplotes</taxon>
    </lineage>
</organism>
<accession>A0AAD2D544</accession>